<feature type="chain" id="PRO_5041465410" description="DUF2066 domain-containing protein" evidence="1">
    <location>
        <begin position="23"/>
        <end position="358"/>
    </location>
</feature>
<dbReference type="InterPro" id="IPR018642">
    <property type="entry name" value="DUF2066"/>
</dbReference>
<name>A0AA37W027_9GAMM</name>
<keyword evidence="3" id="KW-1185">Reference proteome</keyword>
<evidence type="ECO:0000256" key="1">
    <source>
        <dbReference type="SAM" id="SignalP"/>
    </source>
</evidence>
<comment type="caution">
    <text evidence="2">The sequence shown here is derived from an EMBL/GenBank/DDBJ whole genome shotgun (WGS) entry which is preliminary data.</text>
</comment>
<reference evidence="2" key="1">
    <citation type="journal article" date="2014" name="Int. J. Syst. Evol. Microbiol.">
        <title>Complete genome sequence of Corynebacterium casei LMG S-19264T (=DSM 44701T), isolated from a smear-ripened cheese.</title>
        <authorList>
            <consortium name="US DOE Joint Genome Institute (JGI-PGF)"/>
            <person name="Walter F."/>
            <person name="Albersmeier A."/>
            <person name="Kalinowski J."/>
            <person name="Ruckert C."/>
        </authorList>
    </citation>
    <scope>NUCLEOTIDE SEQUENCE</scope>
    <source>
        <strain evidence="2">NBRC 101628</strain>
    </source>
</reference>
<evidence type="ECO:0000313" key="2">
    <source>
        <dbReference type="EMBL" id="GLP94783.1"/>
    </source>
</evidence>
<dbReference type="Pfam" id="PF09839">
    <property type="entry name" value="DUF2066"/>
    <property type="match status" value="1"/>
</dbReference>
<dbReference type="Proteomes" id="UP001161422">
    <property type="component" value="Unassembled WGS sequence"/>
</dbReference>
<keyword evidence="1" id="KW-0732">Signal</keyword>
<sequence length="358" mass="39659">MRQALALVFAGLTLLWAQALQAVEVKDLDKAQVKVSSRSNASLNQGMKAGLTQVLMKNSGGLAQLDEPLLKSRLAAPRALISQYGYTDVDGQLWLEMSFDHKQILALLRQSNQPIWAAQRPLTLMWMVDEQSEEQTILSDTLDSEFRDQLLEQAQQVGMPMLLPLMDLDDAMTVAANDVKGQFIDPVATASARYRSDFFAMASVQSSLDGVFYQLQLYPKNSNTQGFVRPVLNLQDQALDADAALAAMMSAISGYYVDRYAVVSTGESDTVSLSFAPIKDLTKLVELERYLSSLPSVKSLLMSNYQGEVAQFDVALFGQLAELEQQLSLDSRISPVEASDTPSDDLQPKQELNFWWQP</sequence>
<evidence type="ECO:0008006" key="4">
    <source>
        <dbReference type="Google" id="ProtNLM"/>
    </source>
</evidence>
<dbReference type="RefSeq" id="WP_095506150.1">
    <property type="nucleotide sequence ID" value="NZ_BSNC01000001.1"/>
</dbReference>
<dbReference type="AlphaFoldDB" id="A0AA37W027"/>
<protein>
    <recommendedName>
        <fullName evidence="4">DUF2066 domain-containing protein</fullName>
    </recommendedName>
</protein>
<evidence type="ECO:0000313" key="3">
    <source>
        <dbReference type="Proteomes" id="UP001161422"/>
    </source>
</evidence>
<proteinExistence type="predicted"/>
<organism evidence="2 3">
    <name type="scientific">Paraferrimonas sedimenticola</name>
    <dbReference type="NCBI Taxonomy" id="375674"/>
    <lineage>
        <taxon>Bacteria</taxon>
        <taxon>Pseudomonadati</taxon>
        <taxon>Pseudomonadota</taxon>
        <taxon>Gammaproteobacteria</taxon>
        <taxon>Alteromonadales</taxon>
        <taxon>Ferrimonadaceae</taxon>
        <taxon>Paraferrimonas</taxon>
    </lineage>
</organism>
<dbReference type="EMBL" id="BSNC01000001">
    <property type="protein sequence ID" value="GLP94783.1"/>
    <property type="molecule type" value="Genomic_DNA"/>
</dbReference>
<feature type="signal peptide" evidence="1">
    <location>
        <begin position="1"/>
        <end position="22"/>
    </location>
</feature>
<accession>A0AA37W027</accession>
<gene>
    <name evidence="2" type="ORF">GCM10007895_00890</name>
</gene>
<reference evidence="2" key="2">
    <citation type="submission" date="2023-01" db="EMBL/GenBank/DDBJ databases">
        <title>Draft genome sequence of Paraferrimonas sedimenticola strain NBRC 101628.</title>
        <authorList>
            <person name="Sun Q."/>
            <person name="Mori K."/>
        </authorList>
    </citation>
    <scope>NUCLEOTIDE SEQUENCE</scope>
    <source>
        <strain evidence="2">NBRC 101628</strain>
    </source>
</reference>